<feature type="transmembrane region" description="Helical" evidence="8">
    <location>
        <begin position="20"/>
        <end position="39"/>
    </location>
</feature>
<feature type="transmembrane region" description="Helical" evidence="8">
    <location>
        <begin position="51"/>
        <end position="71"/>
    </location>
</feature>
<dbReference type="OrthoDB" id="3181706at2"/>
<dbReference type="InterPro" id="IPR011606">
    <property type="entry name" value="Brnchd-chn_aa_trnsp_permease"/>
</dbReference>
<comment type="subcellular location">
    <subcellularLocation>
        <location evidence="1">Cell membrane</location>
        <topology evidence="1">Multi-pass membrane protein</topology>
    </subcellularLocation>
</comment>
<evidence type="ECO:0000313" key="10">
    <source>
        <dbReference type="EMBL" id="PHO21277.1"/>
    </source>
</evidence>
<dbReference type="Pfam" id="PF03591">
    <property type="entry name" value="AzlC"/>
    <property type="match status" value="1"/>
</dbReference>
<keyword evidence="7 8" id="KW-0472">Membrane</keyword>
<dbReference type="EMBL" id="PCGW01000003">
    <property type="protein sequence ID" value="PHO21277.1"/>
    <property type="molecule type" value="Genomic_DNA"/>
</dbReference>
<evidence type="ECO:0000313" key="13">
    <source>
        <dbReference type="Proteomes" id="UP000226080"/>
    </source>
</evidence>
<dbReference type="PANTHER" id="PTHR34979">
    <property type="entry name" value="INNER MEMBRANE PROTEIN YGAZ"/>
    <property type="match status" value="1"/>
</dbReference>
<reference evidence="11 14" key="3">
    <citation type="submission" date="2019-08" db="EMBL/GenBank/DDBJ databases">
        <title>Whole genome sequencing of Aggregatibacter actinomycetemcomitans cultured from blood stream infections in Denmark reveals a novel phylogenetic lineage expressing serotype a membrane O polysaccharide.</title>
        <authorList>
            <person name="Nedergaard S."/>
            <person name="Kobel C.M."/>
            <person name="Nielsen M.B."/>
            <person name="Moeller R.T."/>
            <person name="Jensen A.B."/>
            <person name="Noerskov-Lauritsen N."/>
        </authorList>
    </citation>
    <scope>NUCLEOTIDE SEQUENCE [LARGE SCALE GENOMIC DNA]</scope>
    <source>
        <strain evidence="11 14">PN_563</strain>
    </source>
</reference>
<dbReference type="PANTHER" id="PTHR34979:SF1">
    <property type="entry name" value="INNER MEMBRANE PROTEIN YGAZ"/>
    <property type="match status" value="1"/>
</dbReference>
<name>A0A5D0EMV4_AGGAC</name>
<evidence type="ECO:0000313" key="14">
    <source>
        <dbReference type="Proteomes" id="UP000323012"/>
    </source>
</evidence>
<evidence type="ECO:0000313" key="11">
    <source>
        <dbReference type="EMBL" id="TYA39334.1"/>
    </source>
</evidence>
<dbReference type="KEGG" id="aact:ACT75_00705"/>
<evidence type="ECO:0000313" key="9">
    <source>
        <dbReference type="EMBL" id="AMQ93149.1"/>
    </source>
</evidence>
<sequence length="242" mass="27392">MSDVKTIPHPIFAAAKAALPYSSPMIAGFLFLGMAYGIYMKSLRFGAWYPFFMALLIYGGSVEFIIAGALTLPFAPLNVLLITLMVSGRQLFYSISMLEKYGKYLGKKRPYLIAALVDESFSLNYMVKIPPHLDRGWYMFFVSFYLQIYWVAGAVLGNLFGNIIPFDLKGIEFAMTALFLVIFAENWSREKFHESSVLGLAIAFIALLIFGKDYFLLPTLIGIWTVLTLRRPKPKSKLERVK</sequence>
<feature type="transmembrane region" description="Helical" evidence="8">
    <location>
        <begin position="200"/>
        <end position="227"/>
    </location>
</feature>
<evidence type="ECO:0000256" key="1">
    <source>
        <dbReference type="ARBA" id="ARBA00004651"/>
    </source>
</evidence>
<keyword evidence="4" id="KW-1003">Cell membrane</keyword>
<evidence type="ECO:0000256" key="4">
    <source>
        <dbReference type="ARBA" id="ARBA00022475"/>
    </source>
</evidence>
<comment type="similarity">
    <text evidence="2">Belongs to the AzlC family.</text>
</comment>
<evidence type="ECO:0000256" key="2">
    <source>
        <dbReference type="ARBA" id="ARBA00010735"/>
    </source>
</evidence>
<dbReference type="Proteomes" id="UP000323012">
    <property type="component" value="Unassembled WGS sequence"/>
</dbReference>
<reference evidence="9 12" key="1">
    <citation type="submission" date="2015-10" db="EMBL/GenBank/DDBJ databases">
        <title>Tn-seq of a polymicrobial infection.</title>
        <authorList>
            <person name="Stacy A."/>
            <person name="Rumbaugh K.P."/>
            <person name="Whiteley M."/>
        </authorList>
    </citation>
    <scope>NUCLEOTIDE SEQUENCE [LARGE SCALE GENOMIC DNA]</scope>
    <source>
        <strain evidence="9 12">624</strain>
    </source>
</reference>
<dbReference type="Proteomes" id="UP000226080">
    <property type="component" value="Unassembled WGS sequence"/>
</dbReference>
<reference evidence="10 13" key="2">
    <citation type="submission" date="2017-10" db="EMBL/GenBank/DDBJ databases">
        <title>Draft genome sequences of Aggregatibacter actinomycetemcomitans strains 310a and 310b.</title>
        <authorList>
            <person name="May A.C."/>
            <person name="Ohta H."/>
            <person name="Maeda H."/>
            <person name="Kokeguchi S."/>
            <person name="Cugini C."/>
        </authorList>
    </citation>
    <scope>NUCLEOTIDE SEQUENCE [LARGE SCALE GENOMIC DNA]</scope>
    <source>
        <strain evidence="10 13">310b</strain>
    </source>
</reference>
<dbReference type="Proteomes" id="UP000072236">
    <property type="component" value="Chromosome"/>
</dbReference>
<dbReference type="RefSeq" id="WP_005540848.1">
    <property type="nucleotide sequence ID" value="NZ_CP012959.1"/>
</dbReference>
<dbReference type="EMBL" id="CP012959">
    <property type="protein sequence ID" value="AMQ93149.1"/>
    <property type="molecule type" value="Genomic_DNA"/>
</dbReference>
<accession>A0A5D0EMV4</accession>
<feature type="transmembrane region" description="Helical" evidence="8">
    <location>
        <begin position="171"/>
        <end position="188"/>
    </location>
</feature>
<feature type="transmembrane region" description="Helical" evidence="8">
    <location>
        <begin position="139"/>
        <end position="159"/>
    </location>
</feature>
<evidence type="ECO:0000256" key="6">
    <source>
        <dbReference type="ARBA" id="ARBA00022989"/>
    </source>
</evidence>
<dbReference type="GO" id="GO:0005886">
    <property type="term" value="C:plasma membrane"/>
    <property type="evidence" value="ECO:0007669"/>
    <property type="project" value="UniProtKB-SubCell"/>
</dbReference>
<dbReference type="GO" id="GO:1903785">
    <property type="term" value="P:L-valine transmembrane transport"/>
    <property type="evidence" value="ECO:0007669"/>
    <property type="project" value="TreeGrafter"/>
</dbReference>
<dbReference type="EMBL" id="VSED01000007">
    <property type="protein sequence ID" value="TYA39334.1"/>
    <property type="molecule type" value="Genomic_DNA"/>
</dbReference>
<evidence type="ECO:0000256" key="7">
    <source>
        <dbReference type="ARBA" id="ARBA00023136"/>
    </source>
</evidence>
<proteinExistence type="inferred from homology"/>
<organism evidence="11 14">
    <name type="scientific">Aggregatibacter actinomycetemcomitans</name>
    <name type="common">Actinobacillus actinomycetemcomitans</name>
    <name type="synonym">Haemophilus actinomycetemcomitans</name>
    <dbReference type="NCBI Taxonomy" id="714"/>
    <lineage>
        <taxon>Bacteria</taxon>
        <taxon>Pseudomonadati</taxon>
        <taxon>Pseudomonadota</taxon>
        <taxon>Gammaproteobacteria</taxon>
        <taxon>Pasteurellales</taxon>
        <taxon>Pasteurellaceae</taxon>
        <taxon>Aggregatibacter</taxon>
    </lineage>
</organism>
<evidence type="ECO:0000256" key="5">
    <source>
        <dbReference type="ARBA" id="ARBA00022692"/>
    </source>
</evidence>
<protein>
    <submittedName>
        <fullName evidence="11">Branched-chain amino acid transporter AzlC</fullName>
    </submittedName>
</protein>
<evidence type="ECO:0000313" key="12">
    <source>
        <dbReference type="Proteomes" id="UP000072236"/>
    </source>
</evidence>
<keyword evidence="13" id="KW-1185">Reference proteome</keyword>
<evidence type="ECO:0000256" key="8">
    <source>
        <dbReference type="SAM" id="Phobius"/>
    </source>
</evidence>
<gene>
    <name evidence="9" type="ORF">ACT75_00705</name>
    <name evidence="10" type="ORF">CQR80_02220</name>
    <name evidence="11" type="ORF">FXB79_03990</name>
</gene>
<keyword evidence="5 8" id="KW-0812">Transmembrane</keyword>
<dbReference type="AlphaFoldDB" id="A0A5D0EMV4"/>
<keyword evidence="6 8" id="KW-1133">Transmembrane helix</keyword>
<evidence type="ECO:0000256" key="3">
    <source>
        <dbReference type="ARBA" id="ARBA00022448"/>
    </source>
</evidence>
<keyword evidence="3" id="KW-0813">Transport</keyword>